<proteinExistence type="predicted"/>
<dbReference type="SUPFAM" id="SSF52540">
    <property type="entry name" value="P-loop containing nucleoside triphosphate hydrolases"/>
    <property type="match status" value="1"/>
</dbReference>
<evidence type="ECO:0000313" key="2">
    <source>
        <dbReference type="EMBL" id="MFC1572020.1"/>
    </source>
</evidence>
<gene>
    <name evidence="2" type="ORF">ACFL6M_00315</name>
</gene>
<feature type="domain" description="DRTGG" evidence="1">
    <location>
        <begin position="209"/>
        <end position="313"/>
    </location>
</feature>
<dbReference type="Proteomes" id="UP001593833">
    <property type="component" value="Unassembled WGS sequence"/>
</dbReference>
<sequence length="346" mass="37590">MPRLMFASMRGGAGKTSMIVGLGTALKKRIGYVKPFGDRLLYRKKRLWDYDAALIASIFDLDDNPEEMSIGFDHSKLRFMYDEAATKEKLNEVFAHVEADKDVVFIEGGMDMSHGLSVHLDPLFIARHTGATLIVVLSGDEGVVLDDIAFIERHLDLEGVSLGGVIINKVHDVEDFKSSHLGGLEDSQVPILGVVPYRKQLTSLSIAYLADALFAKVIAGEDGVQRVVRNLFVGAMSADAVMRNPLFGKEEKLVITSGDRSDMILAALQGDAAGIVVTNNIFPPANIISMADERKTPILLVPADTFQAAKQIDDLERLLTKDEAGKIALLGEVVGESVNLEGVLGR</sequence>
<protein>
    <submittedName>
        <fullName evidence="2">DRTGG domain-containing protein</fullName>
    </submittedName>
</protein>
<dbReference type="InterPro" id="IPR010766">
    <property type="entry name" value="DRTGG"/>
</dbReference>
<dbReference type="PANTHER" id="PTHR43356:SF2">
    <property type="entry name" value="PHOSPHATE ACETYLTRANSFERASE"/>
    <property type="match status" value="1"/>
</dbReference>
<dbReference type="InterPro" id="IPR027417">
    <property type="entry name" value="P-loop_NTPase"/>
</dbReference>
<keyword evidence="3" id="KW-1185">Reference proteome</keyword>
<dbReference type="Pfam" id="PF13500">
    <property type="entry name" value="AAA_26"/>
    <property type="match status" value="1"/>
</dbReference>
<dbReference type="SUPFAM" id="SSF75138">
    <property type="entry name" value="HprK N-terminal domain-like"/>
    <property type="match status" value="1"/>
</dbReference>
<dbReference type="Gene3D" id="3.40.50.300">
    <property type="entry name" value="P-loop containing nucleotide triphosphate hydrolases"/>
    <property type="match status" value="1"/>
</dbReference>
<dbReference type="Pfam" id="PF07085">
    <property type="entry name" value="DRTGG"/>
    <property type="match status" value="1"/>
</dbReference>
<dbReference type="EMBL" id="JBHPKH010000002">
    <property type="protein sequence ID" value="MFC1572020.1"/>
    <property type="molecule type" value="Genomic_DNA"/>
</dbReference>
<dbReference type="PANTHER" id="PTHR43356">
    <property type="entry name" value="PHOSPHATE ACETYLTRANSFERASE"/>
    <property type="match status" value="1"/>
</dbReference>
<evidence type="ECO:0000313" key="3">
    <source>
        <dbReference type="Proteomes" id="UP001593833"/>
    </source>
</evidence>
<reference evidence="2 3" key="1">
    <citation type="submission" date="2024-09" db="EMBL/GenBank/DDBJ databases">
        <authorList>
            <person name="D'Angelo T."/>
        </authorList>
    </citation>
    <scope>NUCLEOTIDE SEQUENCE [LARGE SCALE GENOMIC DNA]</scope>
    <source>
        <strain evidence="2">SAG AM-320-E07</strain>
    </source>
</reference>
<dbReference type="InterPro" id="IPR050500">
    <property type="entry name" value="Phos_Acetyltrans/Butyryltrans"/>
</dbReference>
<dbReference type="InterPro" id="IPR028979">
    <property type="entry name" value="Ser_kin/Pase_Hpr-like_N_sf"/>
</dbReference>
<organism evidence="2 3">
    <name type="scientific">Eiseniibacteriota bacterium</name>
    <dbReference type="NCBI Taxonomy" id="2212470"/>
    <lineage>
        <taxon>Bacteria</taxon>
        <taxon>Candidatus Eiseniibacteriota</taxon>
    </lineage>
</organism>
<accession>A0ABV6YI59</accession>
<name>A0ABV6YI59_UNCEI</name>
<comment type="caution">
    <text evidence="2">The sequence shown here is derived from an EMBL/GenBank/DDBJ whole genome shotgun (WGS) entry which is preliminary data.</text>
</comment>
<evidence type="ECO:0000259" key="1">
    <source>
        <dbReference type="Pfam" id="PF07085"/>
    </source>
</evidence>
<dbReference type="Gene3D" id="3.40.1390.20">
    <property type="entry name" value="HprK N-terminal domain-like"/>
    <property type="match status" value="1"/>
</dbReference>